<evidence type="ECO:0000259" key="5">
    <source>
        <dbReference type="PROSITE" id="PS50004"/>
    </source>
</evidence>
<dbReference type="SUPFAM" id="SSF49562">
    <property type="entry name" value="C2 domain (Calcium/lipid-binding domain, CaLB)"/>
    <property type="match status" value="1"/>
</dbReference>
<evidence type="ECO:0000256" key="1">
    <source>
        <dbReference type="ARBA" id="ARBA00022723"/>
    </source>
</evidence>
<feature type="region of interest" description="Disordered" evidence="3">
    <location>
        <begin position="215"/>
        <end position="333"/>
    </location>
</feature>
<keyword evidence="1" id="KW-0479">Metal-binding</keyword>
<evidence type="ECO:0000313" key="6">
    <source>
        <dbReference type="EMBL" id="SGZ26303.1"/>
    </source>
</evidence>
<feature type="region of interest" description="Disordered" evidence="3">
    <location>
        <begin position="526"/>
        <end position="601"/>
    </location>
</feature>
<feature type="compositionally biased region" description="Polar residues" evidence="3">
    <location>
        <begin position="276"/>
        <end position="287"/>
    </location>
</feature>
<feature type="compositionally biased region" description="Pro residues" evidence="3">
    <location>
        <begin position="480"/>
        <end position="493"/>
    </location>
</feature>
<protein>
    <submittedName>
        <fullName evidence="6">BQ5605_C024g09882 protein</fullName>
    </submittedName>
</protein>
<dbReference type="STRING" id="796604.A0A2X0MQ24"/>
<dbReference type="GO" id="GO:0046872">
    <property type="term" value="F:metal ion binding"/>
    <property type="evidence" value="ECO:0007669"/>
    <property type="project" value="UniProtKB-KW"/>
</dbReference>
<dbReference type="PANTHER" id="PTHR46502:SF2">
    <property type="entry name" value="16 KDA PHLOEM PROTEIN 2"/>
    <property type="match status" value="1"/>
</dbReference>
<feature type="region of interest" description="Disordered" evidence="3">
    <location>
        <begin position="469"/>
        <end position="499"/>
    </location>
</feature>
<dbReference type="PRINTS" id="PR01217">
    <property type="entry name" value="PRICHEXTENSN"/>
</dbReference>
<evidence type="ECO:0000256" key="2">
    <source>
        <dbReference type="ARBA" id="ARBA00022837"/>
    </source>
</evidence>
<evidence type="ECO:0000256" key="4">
    <source>
        <dbReference type="SAM" id="SignalP"/>
    </source>
</evidence>
<feature type="compositionally biased region" description="Pro residues" evidence="3">
    <location>
        <begin position="288"/>
        <end position="297"/>
    </location>
</feature>
<dbReference type="Gene3D" id="2.60.40.150">
    <property type="entry name" value="C2 domain"/>
    <property type="match status" value="1"/>
</dbReference>
<name>A0A2X0MQ24_9BASI</name>
<dbReference type="PANTHER" id="PTHR46502">
    <property type="entry name" value="C2 DOMAIN-CONTAINING"/>
    <property type="match status" value="1"/>
</dbReference>
<reference evidence="6 7" key="1">
    <citation type="submission" date="2016-11" db="EMBL/GenBank/DDBJ databases">
        <authorList>
            <person name="Jaros S."/>
            <person name="Januszkiewicz K."/>
            <person name="Wedrychowicz H."/>
        </authorList>
    </citation>
    <scope>NUCLEOTIDE SEQUENCE [LARGE SCALE GENOMIC DNA]</scope>
</reference>
<dbReference type="InterPro" id="IPR000008">
    <property type="entry name" value="C2_dom"/>
</dbReference>
<sequence length="687" mass="73971">MAATTQSQSAILGLMVVIVIRAKNLPNRVKIGKQNPYCTLTYGMHKKRTETVERGGQQPTWDAEFRFEILRDSAEQTGAISGATVNKLGGVASAAGTVSDDGKVLSGFTNTAPTAGTSTLNADTRGRKILKLACWADDPKDPKLVGEGFLELDSTIKKGAFDVQATNPESSFFFRLPSPPPKDWVKLERKGRYAGEVYLELTWYPKKPRRHAPISTLATGGAYGGPGARTGDVSDDEGSLPSPRKNSRDSGRVVSQASEASPLGEYPDADLAPLSHSFSHLNVSQSRPPLPATPEGPPLAHRIYGEDHPQAYDRPDAPANYRQPPPTTAQTTNHSTFAAPSHVLPYVPQPQSQPAPLVGYRASYDHFGGPAMMLQSQYPHPIPPRQDQGYAYYQEGATATPSPVQFEQAPLHPYERPHHQYQPHFEAHLDNAGHDPDPYPSFVPALPPRHSSYSGYPYPATVLSAPPLMPAQQGWGAPPAQSPSPGPVAPPRPHSTSSVFPAYKTHVYAQPPQPTSQAFAGYEQPVQHAQHHYPQPTDDYGRYVGSGAPPPPHSIANRPPPLAHSYNDALGQTVSAPYDHAYPHPPAPAPPPPPPSFPPPPPVPSAVPYHAHAPAHPYGHIPPPPSVQHAFPMGTVVHNQDYYPEASGYALGRAAGPGQTGQKYGPSPAEHAIEPFLPHNPYAVQRS</sequence>
<feature type="compositionally biased region" description="Basic and acidic residues" evidence="3">
    <location>
        <begin position="303"/>
        <end position="316"/>
    </location>
</feature>
<keyword evidence="2" id="KW-0106">Calcium</keyword>
<evidence type="ECO:0000256" key="3">
    <source>
        <dbReference type="SAM" id="MobiDB-lite"/>
    </source>
</evidence>
<dbReference type="PROSITE" id="PS50004">
    <property type="entry name" value="C2"/>
    <property type="match status" value="1"/>
</dbReference>
<keyword evidence="4" id="KW-0732">Signal</keyword>
<organism evidence="6 7">
    <name type="scientific">Microbotryum silenes-dioicae</name>
    <dbReference type="NCBI Taxonomy" id="796604"/>
    <lineage>
        <taxon>Eukaryota</taxon>
        <taxon>Fungi</taxon>
        <taxon>Dikarya</taxon>
        <taxon>Basidiomycota</taxon>
        <taxon>Pucciniomycotina</taxon>
        <taxon>Microbotryomycetes</taxon>
        <taxon>Microbotryales</taxon>
        <taxon>Microbotryaceae</taxon>
        <taxon>Microbotryum</taxon>
    </lineage>
</organism>
<proteinExistence type="predicted"/>
<dbReference type="InterPro" id="IPR035892">
    <property type="entry name" value="C2_domain_sf"/>
</dbReference>
<dbReference type="Pfam" id="PF00168">
    <property type="entry name" value="C2"/>
    <property type="match status" value="1"/>
</dbReference>
<evidence type="ECO:0000313" key="7">
    <source>
        <dbReference type="Proteomes" id="UP000249464"/>
    </source>
</evidence>
<dbReference type="EMBL" id="FQNC01000086">
    <property type="protein sequence ID" value="SGZ26303.1"/>
    <property type="molecule type" value="Genomic_DNA"/>
</dbReference>
<feature type="compositionally biased region" description="Pro residues" evidence="3">
    <location>
        <begin position="583"/>
        <end position="601"/>
    </location>
</feature>
<dbReference type="Proteomes" id="UP000249464">
    <property type="component" value="Unassembled WGS sequence"/>
</dbReference>
<dbReference type="AlphaFoldDB" id="A0A2X0MQ24"/>
<accession>A0A2X0MQ24</accession>
<feature type="region of interest" description="Disordered" evidence="3">
    <location>
        <begin position="649"/>
        <end position="687"/>
    </location>
</feature>
<gene>
    <name evidence="6" type="primary">BQ5605_C024g09882</name>
    <name evidence="6" type="ORF">BQ5605_C024G09882</name>
</gene>
<keyword evidence="7" id="KW-1185">Reference proteome</keyword>
<feature type="compositionally biased region" description="Pro residues" evidence="3">
    <location>
        <begin position="548"/>
        <end position="562"/>
    </location>
</feature>
<dbReference type="SMART" id="SM00239">
    <property type="entry name" value="C2"/>
    <property type="match status" value="1"/>
</dbReference>
<feature type="domain" description="C2" evidence="5">
    <location>
        <begin position="1"/>
        <end position="118"/>
    </location>
</feature>
<feature type="chain" id="PRO_5016034939" evidence="4">
    <location>
        <begin position="23"/>
        <end position="687"/>
    </location>
</feature>
<feature type="signal peptide" evidence="4">
    <location>
        <begin position="1"/>
        <end position="22"/>
    </location>
</feature>